<evidence type="ECO:0000313" key="2">
    <source>
        <dbReference type="Proteomes" id="UP000199450"/>
    </source>
</evidence>
<reference evidence="2" key="1">
    <citation type="submission" date="2016-10" db="EMBL/GenBank/DDBJ databases">
        <authorList>
            <person name="Varghese N."/>
            <person name="Submissions S."/>
        </authorList>
    </citation>
    <scope>NUCLEOTIDE SEQUENCE [LARGE SCALE GENOMIC DNA]</scope>
    <source>
        <strain evidence="2">DSM 17453</strain>
    </source>
</reference>
<proteinExistence type="predicted"/>
<keyword evidence="2" id="KW-1185">Reference proteome</keyword>
<dbReference type="Proteomes" id="UP000199450">
    <property type="component" value="Unassembled WGS sequence"/>
</dbReference>
<gene>
    <name evidence="1" type="ORF">SAMN05421856_103150</name>
</gene>
<organism evidence="1 2">
    <name type="scientific">Chryseobacterium taichungense</name>
    <dbReference type="NCBI Taxonomy" id="295069"/>
    <lineage>
        <taxon>Bacteria</taxon>
        <taxon>Pseudomonadati</taxon>
        <taxon>Bacteroidota</taxon>
        <taxon>Flavobacteriia</taxon>
        <taxon>Flavobacteriales</taxon>
        <taxon>Weeksellaceae</taxon>
        <taxon>Chryseobacterium group</taxon>
        <taxon>Chryseobacterium</taxon>
    </lineage>
</organism>
<dbReference type="EMBL" id="FOBV01000003">
    <property type="protein sequence ID" value="SEM42460.1"/>
    <property type="molecule type" value="Genomic_DNA"/>
</dbReference>
<protein>
    <submittedName>
        <fullName evidence="1">Uncharacterized protein</fullName>
    </submittedName>
</protein>
<evidence type="ECO:0000313" key="1">
    <source>
        <dbReference type="EMBL" id="SEM42460.1"/>
    </source>
</evidence>
<accession>A0A1H7Y8K2</accession>
<name>A0A1H7Y8K2_9FLAO</name>
<sequence length="125" mass="15193">MIMRGEFDYISNRFIKENISKVFKQEDIKEIRLIRVLRGYKLKYLENKSPFRLLLFSNDDLYFINETTAEDCISFYTFKIHKDIYIMGLRTIYYDNGTRKEDVVYNKQIPSFLYHLLISKYNTVL</sequence>
<dbReference type="STRING" id="295069.SAMN05421856_103150"/>
<dbReference type="AlphaFoldDB" id="A0A1H7Y8K2"/>